<protein>
    <recommendedName>
        <fullName evidence="4">Transmembrane protein</fullName>
    </recommendedName>
</protein>
<sequence>MKVKLLNVLTVCIFTLAVISPGILAFTIVWGRHIELVKAQNLTCNVNNNSRVNNALVPQSEGIDTSTYQSSLKISEHNLNHQELTAVEQYQLTTILQWFFLITPIFVGLGIILYDRYLVYRTAVFKEQVEMLERLWQQSIEQ</sequence>
<dbReference type="AlphaFoldDB" id="A0A951Q112"/>
<keyword evidence="1" id="KW-0472">Membrane</keyword>
<proteinExistence type="predicted"/>
<comment type="caution">
    <text evidence="2">The sequence shown here is derived from an EMBL/GenBank/DDBJ whole genome shotgun (WGS) entry which is preliminary data.</text>
</comment>
<reference evidence="2" key="2">
    <citation type="journal article" date="2022" name="Microbiol. Resour. Announc.">
        <title>Metagenome Sequencing to Explore Phylogenomics of Terrestrial Cyanobacteria.</title>
        <authorList>
            <person name="Ward R.D."/>
            <person name="Stajich J.E."/>
            <person name="Johansen J.R."/>
            <person name="Huntemann M."/>
            <person name="Clum A."/>
            <person name="Foster B."/>
            <person name="Foster B."/>
            <person name="Roux S."/>
            <person name="Palaniappan K."/>
            <person name="Varghese N."/>
            <person name="Mukherjee S."/>
            <person name="Reddy T.B.K."/>
            <person name="Daum C."/>
            <person name="Copeland A."/>
            <person name="Chen I.A."/>
            <person name="Ivanova N.N."/>
            <person name="Kyrpides N.C."/>
            <person name="Shapiro N."/>
            <person name="Eloe-Fadrosh E.A."/>
            <person name="Pietrasiak N."/>
        </authorList>
    </citation>
    <scope>NUCLEOTIDE SEQUENCE</scope>
    <source>
        <strain evidence="2">JT2-VF2</strain>
    </source>
</reference>
<accession>A0A951Q112</accession>
<keyword evidence="1" id="KW-0812">Transmembrane</keyword>
<feature type="transmembrane region" description="Helical" evidence="1">
    <location>
        <begin position="95"/>
        <end position="114"/>
    </location>
</feature>
<name>A0A951Q112_9NOST</name>
<dbReference type="EMBL" id="JAHHHN010000007">
    <property type="protein sequence ID" value="MBW4562350.1"/>
    <property type="molecule type" value="Genomic_DNA"/>
</dbReference>
<gene>
    <name evidence="2" type="ORF">KME32_14595</name>
</gene>
<evidence type="ECO:0000313" key="2">
    <source>
        <dbReference type="EMBL" id="MBW4562350.1"/>
    </source>
</evidence>
<evidence type="ECO:0008006" key="4">
    <source>
        <dbReference type="Google" id="ProtNLM"/>
    </source>
</evidence>
<keyword evidence="1" id="KW-1133">Transmembrane helix</keyword>
<organism evidence="2 3">
    <name type="scientific">Mojavia pulchra JT2-VF2</name>
    <dbReference type="NCBI Taxonomy" id="287848"/>
    <lineage>
        <taxon>Bacteria</taxon>
        <taxon>Bacillati</taxon>
        <taxon>Cyanobacteriota</taxon>
        <taxon>Cyanophyceae</taxon>
        <taxon>Nostocales</taxon>
        <taxon>Nostocaceae</taxon>
    </lineage>
</organism>
<evidence type="ECO:0000313" key="3">
    <source>
        <dbReference type="Proteomes" id="UP000715781"/>
    </source>
</evidence>
<reference evidence="2" key="1">
    <citation type="submission" date="2021-05" db="EMBL/GenBank/DDBJ databases">
        <authorList>
            <person name="Pietrasiak N."/>
            <person name="Ward R."/>
            <person name="Stajich J.E."/>
            <person name="Kurbessoian T."/>
        </authorList>
    </citation>
    <scope>NUCLEOTIDE SEQUENCE</scope>
    <source>
        <strain evidence="2">JT2-VF2</strain>
    </source>
</reference>
<evidence type="ECO:0000256" key="1">
    <source>
        <dbReference type="SAM" id="Phobius"/>
    </source>
</evidence>
<dbReference type="Proteomes" id="UP000715781">
    <property type="component" value="Unassembled WGS sequence"/>
</dbReference>